<name>A0ABS9DH29_9ACTN</name>
<accession>A0ABS9DH29</accession>
<sequence>MSTSRQVAVSYQPLSQKIYAGTLNAAGNAFLAGKRDVTHSAIAAAAQYILDTYPEGMVLCGPDGTGWSIDVTPLPAADPRDGEPIDGEHSDR</sequence>
<keyword evidence="3" id="KW-1185">Reference proteome</keyword>
<reference evidence="2" key="1">
    <citation type="submission" date="2022-01" db="EMBL/GenBank/DDBJ databases">
        <title>Gordonia xiamenensis sp. nov., isolated from surface seawater in Xiamen.</title>
        <authorList>
            <person name="He Y.F."/>
        </authorList>
    </citation>
    <scope>NUCLEOTIDE SEQUENCE</scope>
    <source>
        <strain evidence="2">GW1C4-4</strain>
    </source>
</reference>
<organism evidence="2 3">
    <name type="scientific">Gordonia tangerina</name>
    <dbReference type="NCBI Taxonomy" id="2911060"/>
    <lineage>
        <taxon>Bacteria</taxon>
        <taxon>Bacillati</taxon>
        <taxon>Actinomycetota</taxon>
        <taxon>Actinomycetes</taxon>
        <taxon>Mycobacteriales</taxon>
        <taxon>Gordoniaceae</taxon>
        <taxon>Gordonia</taxon>
    </lineage>
</organism>
<dbReference type="Pfam" id="PF24233">
    <property type="entry name" value="DUF7446"/>
    <property type="match status" value="1"/>
</dbReference>
<evidence type="ECO:0000313" key="2">
    <source>
        <dbReference type="EMBL" id="MCF3938524.1"/>
    </source>
</evidence>
<evidence type="ECO:0000256" key="1">
    <source>
        <dbReference type="SAM" id="MobiDB-lite"/>
    </source>
</evidence>
<dbReference type="RefSeq" id="WP_235723268.1">
    <property type="nucleotide sequence ID" value="NZ_JAKGCU010000006.1"/>
</dbReference>
<feature type="compositionally biased region" description="Basic and acidic residues" evidence="1">
    <location>
        <begin position="78"/>
        <end position="92"/>
    </location>
</feature>
<proteinExistence type="predicted"/>
<gene>
    <name evidence="2" type="ORF">L1892_09040</name>
</gene>
<dbReference type="EMBL" id="JAKGCU010000006">
    <property type="protein sequence ID" value="MCF3938524.1"/>
    <property type="molecule type" value="Genomic_DNA"/>
</dbReference>
<feature type="region of interest" description="Disordered" evidence="1">
    <location>
        <begin position="72"/>
        <end position="92"/>
    </location>
</feature>
<protein>
    <submittedName>
        <fullName evidence="2">Uncharacterized protein</fullName>
    </submittedName>
</protein>
<dbReference type="InterPro" id="IPR055869">
    <property type="entry name" value="DUF7446"/>
</dbReference>
<comment type="caution">
    <text evidence="2">The sequence shown here is derived from an EMBL/GenBank/DDBJ whole genome shotgun (WGS) entry which is preliminary data.</text>
</comment>
<dbReference type="Proteomes" id="UP001108089">
    <property type="component" value="Unassembled WGS sequence"/>
</dbReference>
<evidence type="ECO:0000313" key="3">
    <source>
        <dbReference type="Proteomes" id="UP001108089"/>
    </source>
</evidence>